<evidence type="ECO:0000256" key="2">
    <source>
        <dbReference type="ARBA" id="ARBA00022723"/>
    </source>
</evidence>
<keyword evidence="13" id="KW-1185">Reference proteome</keyword>
<feature type="domain" description="C2H2-type" evidence="11">
    <location>
        <begin position="348"/>
        <end position="376"/>
    </location>
</feature>
<keyword evidence="6" id="KW-0805">Transcription regulation</keyword>
<reference evidence="12" key="1">
    <citation type="submission" date="2020-06" db="EMBL/GenBank/DDBJ databases">
        <title>Draft genome of Bugula neritina, a colonial animal packing powerful symbionts and potential medicines.</title>
        <authorList>
            <person name="Rayko M."/>
        </authorList>
    </citation>
    <scope>NUCLEOTIDE SEQUENCE [LARGE SCALE GENOMIC DNA]</scope>
    <source>
        <strain evidence="12">Kwan_BN1</strain>
    </source>
</reference>
<dbReference type="PROSITE" id="PS00028">
    <property type="entry name" value="ZINC_FINGER_C2H2_1"/>
    <property type="match status" value="7"/>
</dbReference>
<evidence type="ECO:0000256" key="10">
    <source>
        <dbReference type="SAM" id="MobiDB-lite"/>
    </source>
</evidence>
<dbReference type="Gene3D" id="3.30.160.60">
    <property type="entry name" value="Classic Zinc Finger"/>
    <property type="match status" value="4"/>
</dbReference>
<feature type="domain" description="C2H2-type" evidence="11">
    <location>
        <begin position="234"/>
        <end position="261"/>
    </location>
</feature>
<dbReference type="PANTHER" id="PTHR24399:SF23">
    <property type="entry name" value="C2H2-TYPE DOMAIN-CONTAINING PROTEIN"/>
    <property type="match status" value="1"/>
</dbReference>
<comment type="caution">
    <text evidence="12">The sequence shown here is derived from an EMBL/GenBank/DDBJ whole genome shotgun (WGS) entry which is preliminary data.</text>
</comment>
<dbReference type="Gene3D" id="2.170.270.10">
    <property type="entry name" value="SET domain"/>
    <property type="match status" value="1"/>
</dbReference>
<keyword evidence="3" id="KW-0677">Repeat</keyword>
<evidence type="ECO:0000313" key="12">
    <source>
        <dbReference type="EMBL" id="KAF6017733.1"/>
    </source>
</evidence>
<dbReference type="InterPro" id="IPR013087">
    <property type="entry name" value="Znf_C2H2_type"/>
</dbReference>
<evidence type="ECO:0000259" key="11">
    <source>
        <dbReference type="PROSITE" id="PS50157"/>
    </source>
</evidence>
<comment type="subcellular location">
    <subcellularLocation>
        <location evidence="1">Nucleus</location>
    </subcellularLocation>
</comment>
<feature type="domain" description="C2H2-type" evidence="11">
    <location>
        <begin position="400"/>
        <end position="423"/>
    </location>
</feature>
<keyword evidence="5" id="KW-0862">Zinc</keyword>
<feature type="region of interest" description="Disordered" evidence="10">
    <location>
        <begin position="644"/>
        <end position="682"/>
    </location>
</feature>
<dbReference type="GO" id="GO:0008270">
    <property type="term" value="F:zinc ion binding"/>
    <property type="evidence" value="ECO:0007669"/>
    <property type="project" value="UniProtKB-KW"/>
</dbReference>
<name>A0A7J7IUY6_BUGNE</name>
<dbReference type="SMART" id="SM00355">
    <property type="entry name" value="ZnF_C2H2"/>
    <property type="match status" value="11"/>
</dbReference>
<dbReference type="SUPFAM" id="SSF57667">
    <property type="entry name" value="beta-beta-alpha zinc fingers"/>
    <property type="match status" value="2"/>
</dbReference>
<keyword evidence="7" id="KW-0804">Transcription</keyword>
<gene>
    <name evidence="12" type="ORF">EB796_023934</name>
</gene>
<dbReference type="EMBL" id="VXIV02003364">
    <property type="protein sequence ID" value="KAF6017733.1"/>
    <property type="molecule type" value="Genomic_DNA"/>
</dbReference>
<keyword evidence="4 9" id="KW-0863">Zinc-finger</keyword>
<dbReference type="GO" id="GO:0001227">
    <property type="term" value="F:DNA-binding transcription repressor activity, RNA polymerase II-specific"/>
    <property type="evidence" value="ECO:0007669"/>
    <property type="project" value="TreeGrafter"/>
</dbReference>
<evidence type="ECO:0000256" key="8">
    <source>
        <dbReference type="ARBA" id="ARBA00023242"/>
    </source>
</evidence>
<evidence type="ECO:0000256" key="7">
    <source>
        <dbReference type="ARBA" id="ARBA00023163"/>
    </source>
</evidence>
<evidence type="ECO:0000256" key="6">
    <source>
        <dbReference type="ARBA" id="ARBA00023015"/>
    </source>
</evidence>
<dbReference type="PROSITE" id="PS50157">
    <property type="entry name" value="ZINC_FINGER_C2H2_2"/>
    <property type="match status" value="5"/>
</dbReference>
<organism evidence="12 13">
    <name type="scientific">Bugula neritina</name>
    <name type="common">Brown bryozoan</name>
    <name type="synonym">Sertularia neritina</name>
    <dbReference type="NCBI Taxonomy" id="10212"/>
    <lineage>
        <taxon>Eukaryota</taxon>
        <taxon>Metazoa</taxon>
        <taxon>Spiralia</taxon>
        <taxon>Lophotrochozoa</taxon>
        <taxon>Bryozoa</taxon>
        <taxon>Gymnolaemata</taxon>
        <taxon>Cheilostomatida</taxon>
        <taxon>Flustrina</taxon>
        <taxon>Buguloidea</taxon>
        <taxon>Bugulidae</taxon>
        <taxon>Bugula</taxon>
    </lineage>
</organism>
<evidence type="ECO:0000256" key="3">
    <source>
        <dbReference type="ARBA" id="ARBA00022737"/>
    </source>
</evidence>
<feature type="domain" description="C2H2-type" evidence="11">
    <location>
        <begin position="320"/>
        <end position="347"/>
    </location>
</feature>
<feature type="compositionally biased region" description="Polar residues" evidence="10">
    <location>
        <begin position="661"/>
        <end position="672"/>
    </location>
</feature>
<dbReference type="GO" id="GO:0005654">
    <property type="term" value="C:nucleoplasm"/>
    <property type="evidence" value="ECO:0007669"/>
    <property type="project" value="TreeGrafter"/>
</dbReference>
<accession>A0A7J7IUY6</accession>
<keyword evidence="8" id="KW-0539">Nucleus</keyword>
<dbReference type="Proteomes" id="UP000593567">
    <property type="component" value="Unassembled WGS sequence"/>
</dbReference>
<protein>
    <recommendedName>
        <fullName evidence="11">C2H2-type domain-containing protein</fullName>
    </recommendedName>
</protein>
<proteinExistence type="predicted"/>
<evidence type="ECO:0000256" key="9">
    <source>
        <dbReference type="PROSITE-ProRule" id="PRU00042"/>
    </source>
</evidence>
<evidence type="ECO:0000313" key="13">
    <source>
        <dbReference type="Proteomes" id="UP000593567"/>
    </source>
</evidence>
<dbReference type="InterPro" id="IPR046341">
    <property type="entry name" value="SET_dom_sf"/>
</dbReference>
<feature type="domain" description="C2H2-type" evidence="11">
    <location>
        <begin position="500"/>
        <end position="528"/>
    </location>
</feature>
<evidence type="ECO:0000256" key="4">
    <source>
        <dbReference type="ARBA" id="ARBA00022771"/>
    </source>
</evidence>
<dbReference type="FunFam" id="3.30.160.60:FF:000100">
    <property type="entry name" value="Zinc finger 45-like"/>
    <property type="match status" value="1"/>
</dbReference>
<sequence>MDGQIYYISCKRITFNQELKVAYSPPYAAKYGLTAISPDHHHPYSCEACGMTFQSHIAKVGHCRNLKCKAVSSKQRKTVKSAETEVKEEGNLQIAEKDYKKNRRKQERPSSISRQRLACSQCDVILGEPELMEIHMLGHREVSDNCVDVEEDSLRSCPVCMKDFDGLPQLLDHIIEEHSKRVRKSAINLDNYESLEQRLIMNSGGFGLEEETGLLRNTENTFKSEYDDSKRSELTCKECGKVAENISALAVHAKSHKQKEAFYGCFLCDEKFPKSKDVFSHVTTHIVNGLYYCPKCPNKAFESWKKCRKHVNNLHTGKEFPCVECGKVFTRAEKLRLHMVTHSNVKEFMCDICGRQFARKDKLLEHIRKLHQSNRDSSMKIHNKVYKSSVRSSDYRQYVYKCVECQVGFKRRGMLVNHLEKNHKEVSSNSIDELNLPIIKIQKEFSCPYCSCVYKSSAKRKLHIENKHPGQLIPPSAKTKNAENMLTFSRPIGKTYCYPFACEYCHKQYADKAKLNEHKRSKHPEHAETDTIPVVRTDKLLEHNLSDHVLSGELTSNQDVVTLLQTITENSDLLTHAMSVNDLQSPLNFQQTNQQLASNASVGMSNSTFEVRLLPPGIDLGSLQVTDINNSGITFALPSTPIGGTQQMQQGLVSGRHGAPNLNSTASQSSPRSPWPYHMKLT</sequence>
<dbReference type="GO" id="GO:0000978">
    <property type="term" value="F:RNA polymerase II cis-regulatory region sequence-specific DNA binding"/>
    <property type="evidence" value="ECO:0007669"/>
    <property type="project" value="TreeGrafter"/>
</dbReference>
<dbReference type="OrthoDB" id="3535323at2759"/>
<dbReference type="InterPro" id="IPR036236">
    <property type="entry name" value="Znf_C2H2_sf"/>
</dbReference>
<keyword evidence="2" id="KW-0479">Metal-binding</keyword>
<dbReference type="Pfam" id="PF00096">
    <property type="entry name" value="zf-C2H2"/>
    <property type="match status" value="2"/>
</dbReference>
<evidence type="ECO:0000256" key="5">
    <source>
        <dbReference type="ARBA" id="ARBA00022833"/>
    </source>
</evidence>
<dbReference type="PANTHER" id="PTHR24399">
    <property type="entry name" value="ZINC FINGER AND BTB DOMAIN-CONTAINING"/>
    <property type="match status" value="1"/>
</dbReference>
<evidence type="ECO:0000256" key="1">
    <source>
        <dbReference type="ARBA" id="ARBA00004123"/>
    </source>
</evidence>
<dbReference type="AlphaFoldDB" id="A0A7J7IUY6"/>